<keyword evidence="1" id="KW-0812">Transmembrane</keyword>
<dbReference type="InterPro" id="IPR021484">
    <property type="entry name" value="DUF3137"/>
</dbReference>
<organism evidence="2 3">
    <name type="scientific">Wujia chipingensis</name>
    <dbReference type="NCBI Taxonomy" id="2763670"/>
    <lineage>
        <taxon>Bacteria</taxon>
        <taxon>Bacillati</taxon>
        <taxon>Bacillota</taxon>
        <taxon>Clostridia</taxon>
        <taxon>Lachnospirales</taxon>
        <taxon>Lachnospiraceae</taxon>
        <taxon>Wujia</taxon>
    </lineage>
</organism>
<evidence type="ECO:0000256" key="1">
    <source>
        <dbReference type="SAM" id="Phobius"/>
    </source>
</evidence>
<dbReference type="KEGG" id="wcp:H9Q76_09510"/>
<name>A0A7G9FK97_9FIRM</name>
<dbReference type="EMBL" id="CP060632">
    <property type="protein sequence ID" value="QNL98978.1"/>
    <property type="molecule type" value="Genomic_DNA"/>
</dbReference>
<feature type="transmembrane region" description="Helical" evidence="1">
    <location>
        <begin position="44"/>
        <end position="63"/>
    </location>
</feature>
<gene>
    <name evidence="2" type="ORF">H9Q76_09510</name>
</gene>
<evidence type="ECO:0000313" key="3">
    <source>
        <dbReference type="Proteomes" id="UP000515819"/>
    </source>
</evidence>
<proteinExistence type="predicted"/>
<accession>A0A7G9FK97</accession>
<reference evidence="2 3" key="1">
    <citation type="submission" date="2020-08" db="EMBL/GenBank/DDBJ databases">
        <authorList>
            <person name="Liu C."/>
            <person name="Sun Q."/>
        </authorList>
    </citation>
    <scope>NUCLEOTIDE SEQUENCE [LARGE SCALE GENOMIC DNA]</scope>
    <source>
        <strain evidence="2 3">NSJ-4</strain>
    </source>
</reference>
<protein>
    <submittedName>
        <fullName evidence="2">DUF3137 domain-containing protein</fullName>
    </submittedName>
</protein>
<dbReference type="Pfam" id="PF11335">
    <property type="entry name" value="DUF3137"/>
    <property type="match status" value="1"/>
</dbReference>
<dbReference type="AlphaFoldDB" id="A0A7G9FK97"/>
<evidence type="ECO:0000313" key="2">
    <source>
        <dbReference type="EMBL" id="QNL98978.1"/>
    </source>
</evidence>
<keyword evidence="1" id="KW-1133">Transmembrane helix</keyword>
<dbReference type="Proteomes" id="UP000515819">
    <property type="component" value="Chromosome"/>
</dbReference>
<keyword evidence="3" id="KW-1185">Reference proteome</keyword>
<keyword evidence="1" id="KW-0472">Membrane</keyword>
<sequence>MDTMQIVNQLDGLHKKYRQAMYLFAAPVVLLVIAYIGAPGMGAMAGTVVAVLMFAVPVGTIYASGRMSKINKEYQMIYKNAFVVSILNKTFSDVQVNWECGFTRQNVEQMGLLKLGNRFDSEDLIHGAYEGVSFDQADVTIKNVTGSGKNRHTTTYFKGRVFVFDLQKSDIRSVGIRSKNFQYYGNLNGFHHENVKLESEAFNREFKVLATYPVDAFYVLTPQTMECVTDLYRRAGNVALRYLGSKLYVAVNTTGNAFDGDIKKPFVYVDEINKIKNDCAVIMDIIHRLRITDAQ</sequence>
<feature type="transmembrane region" description="Helical" evidence="1">
    <location>
        <begin position="20"/>
        <end position="38"/>
    </location>
</feature>